<dbReference type="RefSeq" id="XP_031877356.2">
    <property type="nucleotide sequence ID" value="XM_032026182.2"/>
</dbReference>
<dbReference type="OrthoDB" id="194358at2759"/>
<evidence type="ECO:0000313" key="2">
    <source>
        <dbReference type="EMBL" id="KAF4477394.1"/>
    </source>
</evidence>
<keyword evidence="1" id="KW-1133">Transmembrane helix</keyword>
<protein>
    <submittedName>
        <fullName evidence="2">Uncharacterized protein</fullName>
    </submittedName>
</protein>
<keyword evidence="1" id="KW-0472">Membrane</keyword>
<feature type="transmembrane region" description="Helical" evidence="1">
    <location>
        <begin position="46"/>
        <end position="67"/>
    </location>
</feature>
<accession>A0A7J6ILZ7</accession>
<dbReference type="EMBL" id="ANPB02000008">
    <property type="protein sequence ID" value="KAF4477394.1"/>
    <property type="molecule type" value="Genomic_DNA"/>
</dbReference>
<dbReference type="GeneID" id="43610324"/>
<keyword evidence="1" id="KW-0812">Transmembrane</keyword>
<keyword evidence="3" id="KW-1185">Reference proteome</keyword>
<comment type="caution">
    <text evidence="2">The sequence shown here is derived from an EMBL/GenBank/DDBJ whole genome shotgun (WGS) entry which is preliminary data.</text>
</comment>
<evidence type="ECO:0000313" key="3">
    <source>
        <dbReference type="Proteomes" id="UP000011096"/>
    </source>
</evidence>
<dbReference type="InParanoid" id="A0A7J6ILZ7"/>
<name>A0A7J6ILZ7_COLFN</name>
<evidence type="ECO:0000256" key="1">
    <source>
        <dbReference type="SAM" id="Phobius"/>
    </source>
</evidence>
<proteinExistence type="predicted"/>
<dbReference type="Proteomes" id="UP000011096">
    <property type="component" value="Unassembled WGS sequence"/>
</dbReference>
<reference evidence="2 3" key="1">
    <citation type="submission" date="2012-08" db="EMBL/GenBank/DDBJ databases">
        <authorList>
            <person name="Gan P.H.P."/>
            <person name="Ikeda K."/>
            <person name="Irieda H."/>
            <person name="Narusaka M."/>
            <person name="O'Connell R.J."/>
            <person name="Narusaka Y."/>
            <person name="Takano Y."/>
            <person name="Kubo Y."/>
            <person name="Shirasu K."/>
        </authorList>
    </citation>
    <scope>NUCLEOTIDE SEQUENCE [LARGE SCALE GENOMIC DNA]</scope>
    <source>
        <strain evidence="2 3">Nara gc5</strain>
    </source>
</reference>
<gene>
    <name evidence="2" type="ORF">CGGC5_v013964</name>
</gene>
<reference evidence="2 3" key="2">
    <citation type="submission" date="2020-04" db="EMBL/GenBank/DDBJ databases">
        <title>Genome sequencing and assembly of multiple isolates from the Colletotrichum gloeosporioides species complex.</title>
        <authorList>
            <person name="Gan P."/>
            <person name="Shirasu K."/>
        </authorList>
    </citation>
    <scope>NUCLEOTIDE SEQUENCE [LARGE SCALE GENOMIC DNA]</scope>
    <source>
        <strain evidence="2 3">Nara gc5</strain>
    </source>
</reference>
<dbReference type="AlphaFoldDB" id="A0A7J6ILZ7"/>
<organism evidence="2 3">
    <name type="scientific">Colletotrichum fructicola (strain Nara gc5)</name>
    <name type="common">Anthracnose fungus</name>
    <name type="synonym">Colletotrichum gloeosporioides (strain Nara gc5)</name>
    <dbReference type="NCBI Taxonomy" id="1213859"/>
    <lineage>
        <taxon>Eukaryota</taxon>
        <taxon>Fungi</taxon>
        <taxon>Dikarya</taxon>
        <taxon>Ascomycota</taxon>
        <taxon>Pezizomycotina</taxon>
        <taxon>Sordariomycetes</taxon>
        <taxon>Hypocreomycetidae</taxon>
        <taxon>Glomerellales</taxon>
        <taxon>Glomerellaceae</taxon>
        <taxon>Colletotrichum</taxon>
        <taxon>Colletotrichum gloeosporioides species complex</taxon>
    </lineage>
</organism>
<sequence>MAQSNEFEGDDFSNNLFSDLAPLLTLFGERVTVQFLSLSMGWADNILLACGPLGIVTVIISAIRIGGGQRLKALVGRARESRLVSEQELLSSTSEEVCELWDG</sequence>